<dbReference type="EMBL" id="BQNB010018267">
    <property type="protein sequence ID" value="GJT72532.1"/>
    <property type="molecule type" value="Genomic_DNA"/>
</dbReference>
<evidence type="ECO:0000313" key="1">
    <source>
        <dbReference type="EMBL" id="GJT72532.1"/>
    </source>
</evidence>
<sequence length="129" mass="14289">MEPEVIDIDDVPVSGDQIPKTVSRSKRKCKRKEVPVHEIIDVDMDEDPIDVVFIQGKAKSNKKMKGAMGISLGFDSAFPIVFCLKINHGGAFTPPPKIRYKGGKVNCNTLKSEHAAECWISEGVIFMDQ</sequence>
<accession>A0ABQ5GCD6</accession>
<evidence type="ECO:0008006" key="3">
    <source>
        <dbReference type="Google" id="ProtNLM"/>
    </source>
</evidence>
<keyword evidence="2" id="KW-1185">Reference proteome</keyword>
<name>A0ABQ5GCD6_9ASTR</name>
<proteinExistence type="predicted"/>
<comment type="caution">
    <text evidence="1">The sequence shown here is derived from an EMBL/GenBank/DDBJ whole genome shotgun (WGS) entry which is preliminary data.</text>
</comment>
<protein>
    <recommendedName>
        <fullName evidence="3">Transposase</fullName>
    </recommendedName>
</protein>
<reference evidence="1" key="2">
    <citation type="submission" date="2022-01" db="EMBL/GenBank/DDBJ databases">
        <authorList>
            <person name="Yamashiro T."/>
            <person name="Shiraishi A."/>
            <person name="Satake H."/>
            <person name="Nakayama K."/>
        </authorList>
    </citation>
    <scope>NUCLEOTIDE SEQUENCE</scope>
</reference>
<dbReference type="Proteomes" id="UP001151760">
    <property type="component" value="Unassembled WGS sequence"/>
</dbReference>
<evidence type="ECO:0000313" key="2">
    <source>
        <dbReference type="Proteomes" id="UP001151760"/>
    </source>
</evidence>
<reference evidence="1" key="1">
    <citation type="journal article" date="2022" name="Int. J. Mol. Sci.">
        <title>Draft Genome of Tanacetum Coccineum: Genomic Comparison of Closely Related Tanacetum-Family Plants.</title>
        <authorList>
            <person name="Yamashiro T."/>
            <person name="Shiraishi A."/>
            <person name="Nakayama K."/>
            <person name="Satake H."/>
        </authorList>
    </citation>
    <scope>NUCLEOTIDE SEQUENCE</scope>
</reference>
<gene>
    <name evidence="1" type="ORF">Tco_1031818</name>
</gene>
<organism evidence="1 2">
    <name type="scientific">Tanacetum coccineum</name>
    <dbReference type="NCBI Taxonomy" id="301880"/>
    <lineage>
        <taxon>Eukaryota</taxon>
        <taxon>Viridiplantae</taxon>
        <taxon>Streptophyta</taxon>
        <taxon>Embryophyta</taxon>
        <taxon>Tracheophyta</taxon>
        <taxon>Spermatophyta</taxon>
        <taxon>Magnoliopsida</taxon>
        <taxon>eudicotyledons</taxon>
        <taxon>Gunneridae</taxon>
        <taxon>Pentapetalae</taxon>
        <taxon>asterids</taxon>
        <taxon>campanulids</taxon>
        <taxon>Asterales</taxon>
        <taxon>Asteraceae</taxon>
        <taxon>Asteroideae</taxon>
        <taxon>Anthemideae</taxon>
        <taxon>Anthemidinae</taxon>
        <taxon>Tanacetum</taxon>
    </lineage>
</organism>